<dbReference type="EMBL" id="FOGF01000002">
    <property type="protein sequence ID" value="SEQ61180.1"/>
    <property type="molecule type" value="Genomic_DNA"/>
</dbReference>
<accession>A0A1H9HFT1</accession>
<dbReference type="Gene3D" id="1.10.1760.20">
    <property type="match status" value="1"/>
</dbReference>
<reference evidence="2 3" key="1">
    <citation type="submission" date="2016-10" db="EMBL/GenBank/DDBJ databases">
        <authorList>
            <person name="de Groot N.N."/>
        </authorList>
    </citation>
    <scope>NUCLEOTIDE SEQUENCE [LARGE SCALE GENOMIC DNA]</scope>
    <source>
        <strain evidence="2 3">DSM 15827</strain>
    </source>
</reference>
<evidence type="ECO:0000313" key="3">
    <source>
        <dbReference type="Proteomes" id="UP000198556"/>
    </source>
</evidence>
<feature type="transmembrane region" description="Helical" evidence="1">
    <location>
        <begin position="105"/>
        <end position="130"/>
    </location>
</feature>
<dbReference type="RefSeq" id="WP_089745724.1">
    <property type="nucleotide sequence ID" value="NZ_FOGF01000002.1"/>
</dbReference>
<feature type="transmembrane region" description="Helical" evidence="1">
    <location>
        <begin position="64"/>
        <end position="93"/>
    </location>
</feature>
<keyword evidence="1" id="KW-1133">Transmembrane helix</keyword>
<dbReference type="Proteomes" id="UP000198556">
    <property type="component" value="Unassembled WGS sequence"/>
</dbReference>
<dbReference type="AlphaFoldDB" id="A0A1H9HFT1"/>
<gene>
    <name evidence="2" type="ORF">SAMN05421767_10290</name>
</gene>
<organism evidence="2 3">
    <name type="scientific">Granulicatella balaenopterae</name>
    <dbReference type="NCBI Taxonomy" id="137733"/>
    <lineage>
        <taxon>Bacteria</taxon>
        <taxon>Bacillati</taxon>
        <taxon>Bacillota</taxon>
        <taxon>Bacilli</taxon>
        <taxon>Lactobacillales</taxon>
        <taxon>Carnobacteriaceae</taxon>
        <taxon>Granulicatella</taxon>
    </lineage>
</organism>
<feature type="transmembrane region" description="Helical" evidence="1">
    <location>
        <begin position="159"/>
        <end position="178"/>
    </location>
</feature>
<dbReference type="InterPro" id="IPR011733">
    <property type="entry name" value="CHP02185_IM"/>
</dbReference>
<keyword evidence="3" id="KW-1185">Reference proteome</keyword>
<evidence type="ECO:0000256" key="1">
    <source>
        <dbReference type="SAM" id="Phobius"/>
    </source>
</evidence>
<keyword evidence="1" id="KW-0812">Transmembrane</keyword>
<name>A0A1H9HFT1_9LACT</name>
<feature type="transmembrane region" description="Helical" evidence="1">
    <location>
        <begin position="7"/>
        <end position="27"/>
    </location>
</feature>
<feature type="transmembrane region" description="Helical" evidence="1">
    <location>
        <begin position="33"/>
        <end position="57"/>
    </location>
</feature>
<protein>
    <submittedName>
        <fullName evidence="2">Energy-coupling factor transport system substrate-specific component</fullName>
    </submittedName>
</protein>
<proteinExistence type="predicted"/>
<evidence type="ECO:0000313" key="2">
    <source>
        <dbReference type="EMBL" id="SEQ61180.1"/>
    </source>
</evidence>
<keyword evidence="1" id="KW-0472">Membrane</keyword>
<dbReference type="Pfam" id="PF09605">
    <property type="entry name" value="Trep_Strep"/>
    <property type="match status" value="1"/>
</dbReference>
<dbReference type="NCBIfam" id="TIGR02185">
    <property type="entry name" value="Trep_Strep"/>
    <property type="match status" value="1"/>
</dbReference>
<sequence>MKEQLKIKDLVLVAAFAVLGVMMMYLLPMPFIFSPYTILISPIFQALFLSIPFFLVATKVNKKWALFIYCLIWGLGGMMPYYIAVMVLAGLIAEYLRNKQDLSRYNSLSISFAIAMLMHYVGGTIIPYLLTKGAEFEMIKQMYGEDYALKMQSLKTIPFMIMVTIAVVVCSFVGSYLAKKLLKKHFS</sequence>
<dbReference type="OrthoDB" id="9781459at2"/>
<dbReference type="STRING" id="137733.SAMN05421767_10290"/>